<protein>
    <submittedName>
        <fullName evidence="1">Uncharacterized protein</fullName>
    </submittedName>
</protein>
<name>A0A517R5J7_9PLAN</name>
<dbReference type="AlphaFoldDB" id="A0A517R5J7"/>
<keyword evidence="2" id="KW-1185">Reference proteome</keyword>
<dbReference type="EMBL" id="CP036268">
    <property type="protein sequence ID" value="QDT39152.1"/>
    <property type="molecule type" value="Genomic_DNA"/>
</dbReference>
<dbReference type="Proteomes" id="UP000317318">
    <property type="component" value="Chromosome"/>
</dbReference>
<evidence type="ECO:0000313" key="2">
    <source>
        <dbReference type="Proteomes" id="UP000317318"/>
    </source>
</evidence>
<dbReference type="KEGG" id="svp:Pan189_35550"/>
<sequence length="85" mass="9204">MPTVSEADILSEVVNLGDDALTPDAARAILGWKFSDKATGRMRDLVLKANAGDLNDEESMELDRYRRVGLLVDIARAKAASTLAE</sequence>
<proteinExistence type="predicted"/>
<organism evidence="1 2">
    <name type="scientific">Stratiformator vulcanicus</name>
    <dbReference type="NCBI Taxonomy" id="2527980"/>
    <lineage>
        <taxon>Bacteria</taxon>
        <taxon>Pseudomonadati</taxon>
        <taxon>Planctomycetota</taxon>
        <taxon>Planctomycetia</taxon>
        <taxon>Planctomycetales</taxon>
        <taxon>Planctomycetaceae</taxon>
        <taxon>Stratiformator</taxon>
    </lineage>
</organism>
<accession>A0A517R5J7</accession>
<reference evidence="1 2" key="1">
    <citation type="submission" date="2019-02" db="EMBL/GenBank/DDBJ databases">
        <title>Deep-cultivation of Planctomycetes and their phenomic and genomic characterization uncovers novel biology.</title>
        <authorList>
            <person name="Wiegand S."/>
            <person name="Jogler M."/>
            <person name="Boedeker C."/>
            <person name="Pinto D."/>
            <person name="Vollmers J."/>
            <person name="Rivas-Marin E."/>
            <person name="Kohn T."/>
            <person name="Peeters S.H."/>
            <person name="Heuer A."/>
            <person name="Rast P."/>
            <person name="Oberbeckmann S."/>
            <person name="Bunk B."/>
            <person name="Jeske O."/>
            <person name="Meyerdierks A."/>
            <person name="Storesund J.E."/>
            <person name="Kallscheuer N."/>
            <person name="Luecker S."/>
            <person name="Lage O.M."/>
            <person name="Pohl T."/>
            <person name="Merkel B.J."/>
            <person name="Hornburger P."/>
            <person name="Mueller R.-W."/>
            <person name="Bruemmer F."/>
            <person name="Labrenz M."/>
            <person name="Spormann A.M."/>
            <person name="Op den Camp H."/>
            <person name="Overmann J."/>
            <person name="Amann R."/>
            <person name="Jetten M.S.M."/>
            <person name="Mascher T."/>
            <person name="Medema M.H."/>
            <person name="Devos D.P."/>
            <person name="Kaster A.-K."/>
            <person name="Ovreas L."/>
            <person name="Rohde M."/>
            <person name="Galperin M.Y."/>
            <person name="Jogler C."/>
        </authorList>
    </citation>
    <scope>NUCLEOTIDE SEQUENCE [LARGE SCALE GENOMIC DNA]</scope>
    <source>
        <strain evidence="1 2">Pan189</strain>
    </source>
</reference>
<dbReference type="RefSeq" id="WP_145365315.1">
    <property type="nucleotide sequence ID" value="NZ_CP036268.1"/>
</dbReference>
<gene>
    <name evidence="1" type="ORF">Pan189_35550</name>
</gene>
<evidence type="ECO:0000313" key="1">
    <source>
        <dbReference type="EMBL" id="QDT39152.1"/>
    </source>
</evidence>
<dbReference type="OrthoDB" id="291335at2"/>